<dbReference type="Pfam" id="PF02810">
    <property type="entry name" value="SEC-C"/>
    <property type="match status" value="1"/>
</dbReference>
<dbReference type="EMBL" id="HBHQ01005539">
    <property type="protein sequence ID" value="CAD9811884.1"/>
    <property type="molecule type" value="Transcribed_RNA"/>
</dbReference>
<dbReference type="PANTHER" id="PTHR33747">
    <property type="entry name" value="UPF0225 PROTEIN SCO1677"/>
    <property type="match status" value="1"/>
</dbReference>
<evidence type="ECO:0000259" key="3">
    <source>
        <dbReference type="Pfam" id="PF17775"/>
    </source>
</evidence>
<dbReference type="SUPFAM" id="SSF54427">
    <property type="entry name" value="NTF2-like"/>
    <property type="match status" value="1"/>
</dbReference>
<dbReference type="Gene3D" id="3.10.450.50">
    <property type="match status" value="1"/>
</dbReference>
<dbReference type="InterPro" id="IPR048469">
    <property type="entry name" value="YchJ-like_M"/>
</dbReference>
<evidence type="ECO:0000313" key="4">
    <source>
        <dbReference type="EMBL" id="CAD9811884.1"/>
    </source>
</evidence>
<reference evidence="4" key="1">
    <citation type="submission" date="2021-01" db="EMBL/GenBank/DDBJ databases">
        <authorList>
            <person name="Corre E."/>
            <person name="Pelletier E."/>
            <person name="Niang G."/>
            <person name="Scheremetjew M."/>
            <person name="Finn R."/>
            <person name="Kale V."/>
            <person name="Holt S."/>
            <person name="Cochrane G."/>
            <person name="Meng A."/>
            <person name="Brown T."/>
            <person name="Cohen L."/>
        </authorList>
    </citation>
    <scope>NUCLEOTIDE SEQUENCE</scope>
    <source>
        <strain evidence="4">CCMP2084</strain>
    </source>
</reference>
<dbReference type="InterPro" id="IPR032710">
    <property type="entry name" value="NTF2-like_dom_sf"/>
</dbReference>
<organism evidence="4">
    <name type="scientific">Attheya septentrionalis</name>
    <dbReference type="NCBI Taxonomy" id="420275"/>
    <lineage>
        <taxon>Eukaryota</taxon>
        <taxon>Sar</taxon>
        <taxon>Stramenopiles</taxon>
        <taxon>Ochrophyta</taxon>
        <taxon>Bacillariophyta</taxon>
        <taxon>Coscinodiscophyceae</taxon>
        <taxon>Chaetocerotophycidae</taxon>
        <taxon>Chaetocerotales</taxon>
        <taxon>Attheyaceae</taxon>
        <taxon>Attheya</taxon>
    </lineage>
</organism>
<keyword evidence="2" id="KW-0732">Signal</keyword>
<gene>
    <name evidence="4" type="ORF">ASEP1449_LOCUS3709</name>
</gene>
<dbReference type="PANTHER" id="PTHR33747:SF1">
    <property type="entry name" value="ADENYLATE CYCLASE-ASSOCIATED CAP C-TERMINAL DOMAIN-CONTAINING PROTEIN"/>
    <property type="match status" value="1"/>
</dbReference>
<feature type="region of interest" description="Disordered" evidence="1">
    <location>
        <begin position="234"/>
        <end position="256"/>
    </location>
</feature>
<feature type="signal peptide" evidence="2">
    <location>
        <begin position="1"/>
        <end position="22"/>
    </location>
</feature>
<dbReference type="InterPro" id="IPR004027">
    <property type="entry name" value="SEC_C_motif"/>
</dbReference>
<name>A0A7S2XN09_9STRA</name>
<evidence type="ECO:0000256" key="1">
    <source>
        <dbReference type="SAM" id="MobiDB-lite"/>
    </source>
</evidence>
<dbReference type="AlphaFoldDB" id="A0A7S2XN09"/>
<feature type="chain" id="PRO_5031529289" description="YchJ-like middle NTF2-like domain-containing protein" evidence="2">
    <location>
        <begin position="23"/>
        <end position="256"/>
    </location>
</feature>
<dbReference type="Pfam" id="PF17775">
    <property type="entry name" value="YchJ_M-like"/>
    <property type="match status" value="1"/>
</dbReference>
<proteinExistence type="predicted"/>
<evidence type="ECO:0000256" key="2">
    <source>
        <dbReference type="SAM" id="SignalP"/>
    </source>
</evidence>
<feature type="domain" description="YchJ-like middle NTF2-like" evidence="3">
    <location>
        <begin position="112"/>
        <end position="225"/>
    </location>
</feature>
<protein>
    <recommendedName>
        <fullName evidence="3">YchJ-like middle NTF2-like domain-containing protein</fullName>
    </recommendedName>
</protein>
<sequence>MMHNNIFWCVLVFFVYNYECSCFSDAFVPHSGHPCTIRTHFLTKTGTTATTTTLWMATSKKKNTKKNKSRIKAPTAGFGAAATDPCPCGSSLGYMKCCGRLHTNEDTYASASAEQVVRARYSAYAKRVVDFVVGSTHPLNKNFQADIAHWKKTIDENCYDNFELTSCKILEETYDGEGMTQVATVKFVAEMIQVDSRERTAFMETCTFERIGENVRKGAWLYKDGIIEPPPEEVLTINSKEDGKEQPSTIIDVETP</sequence>
<accession>A0A7S2XN09</accession>